<evidence type="ECO:0000313" key="2">
    <source>
        <dbReference type="EMBL" id="KAK7338847.1"/>
    </source>
</evidence>
<name>A0AAN9LMQ7_CANGL</name>
<gene>
    <name evidence="2" type="ORF">VNO77_19481</name>
</gene>
<evidence type="ECO:0008006" key="4">
    <source>
        <dbReference type="Google" id="ProtNLM"/>
    </source>
</evidence>
<evidence type="ECO:0000256" key="1">
    <source>
        <dbReference type="SAM" id="SignalP"/>
    </source>
</evidence>
<dbReference type="AlphaFoldDB" id="A0AAN9LMQ7"/>
<accession>A0AAN9LMQ7</accession>
<sequence>MALHIYHRYLLVVICIALIHASGLPTGFSLPPLRCGEVLSNCDNAICNQSCGTKGGSCYEVARGAFTCCCPN</sequence>
<reference evidence="2 3" key="1">
    <citation type="submission" date="2024-01" db="EMBL/GenBank/DDBJ databases">
        <title>The genomes of 5 underutilized Papilionoideae crops provide insights into root nodulation and disease resistanc.</title>
        <authorList>
            <person name="Jiang F."/>
        </authorList>
    </citation>
    <scope>NUCLEOTIDE SEQUENCE [LARGE SCALE GENOMIC DNA]</scope>
    <source>
        <strain evidence="2">LVBAO_FW01</strain>
        <tissue evidence="2">Leaves</tissue>
    </source>
</reference>
<proteinExistence type="predicted"/>
<organism evidence="2 3">
    <name type="scientific">Canavalia gladiata</name>
    <name type="common">Sword bean</name>
    <name type="synonym">Dolichos gladiatus</name>
    <dbReference type="NCBI Taxonomy" id="3824"/>
    <lineage>
        <taxon>Eukaryota</taxon>
        <taxon>Viridiplantae</taxon>
        <taxon>Streptophyta</taxon>
        <taxon>Embryophyta</taxon>
        <taxon>Tracheophyta</taxon>
        <taxon>Spermatophyta</taxon>
        <taxon>Magnoliopsida</taxon>
        <taxon>eudicotyledons</taxon>
        <taxon>Gunneridae</taxon>
        <taxon>Pentapetalae</taxon>
        <taxon>rosids</taxon>
        <taxon>fabids</taxon>
        <taxon>Fabales</taxon>
        <taxon>Fabaceae</taxon>
        <taxon>Papilionoideae</taxon>
        <taxon>50 kb inversion clade</taxon>
        <taxon>NPAAA clade</taxon>
        <taxon>indigoferoid/millettioid clade</taxon>
        <taxon>Phaseoleae</taxon>
        <taxon>Canavalia</taxon>
    </lineage>
</organism>
<dbReference type="Proteomes" id="UP001367508">
    <property type="component" value="Unassembled WGS sequence"/>
</dbReference>
<keyword evidence="3" id="KW-1185">Reference proteome</keyword>
<feature type="signal peptide" evidence="1">
    <location>
        <begin position="1"/>
        <end position="21"/>
    </location>
</feature>
<dbReference type="EMBL" id="JAYMYQ010000004">
    <property type="protein sequence ID" value="KAK7338847.1"/>
    <property type="molecule type" value="Genomic_DNA"/>
</dbReference>
<evidence type="ECO:0000313" key="3">
    <source>
        <dbReference type="Proteomes" id="UP001367508"/>
    </source>
</evidence>
<feature type="chain" id="PRO_5042816856" description="LCR" evidence="1">
    <location>
        <begin position="22"/>
        <end position="72"/>
    </location>
</feature>
<keyword evidence="1" id="KW-0732">Signal</keyword>
<comment type="caution">
    <text evidence="2">The sequence shown here is derived from an EMBL/GenBank/DDBJ whole genome shotgun (WGS) entry which is preliminary data.</text>
</comment>
<protein>
    <recommendedName>
        <fullName evidence="4">LCR</fullName>
    </recommendedName>
</protein>